<keyword evidence="2" id="KW-1185">Reference proteome</keyword>
<dbReference type="Proteomes" id="UP000095283">
    <property type="component" value="Unplaced"/>
</dbReference>
<dbReference type="WBParaSite" id="Hba_16956">
    <property type="protein sequence ID" value="Hba_16956"/>
    <property type="gene ID" value="Hba_16956"/>
</dbReference>
<reference evidence="3" key="1">
    <citation type="submission" date="2016-11" db="UniProtKB">
        <authorList>
            <consortium name="WormBaseParasite"/>
        </authorList>
    </citation>
    <scope>IDENTIFICATION</scope>
</reference>
<evidence type="ECO:0000256" key="1">
    <source>
        <dbReference type="SAM" id="Phobius"/>
    </source>
</evidence>
<keyword evidence="1" id="KW-0472">Membrane</keyword>
<dbReference type="AlphaFoldDB" id="A0A1I7XGZ2"/>
<proteinExistence type="predicted"/>
<keyword evidence="1" id="KW-0812">Transmembrane</keyword>
<protein>
    <submittedName>
        <fullName evidence="3">G_PROTEIN_RECEP_F1_2 domain-containing protein</fullName>
    </submittedName>
</protein>
<sequence length="88" mass="10059">MIPYCIATTAFTSNVISLVVFSQSDEFPPLRGKISKLIRPVIINITMTLLSWYYVYNLKTDDRLSAMFLLDSKTNRTTGNDFQDGMVR</sequence>
<evidence type="ECO:0000313" key="3">
    <source>
        <dbReference type="WBParaSite" id="Hba_16956"/>
    </source>
</evidence>
<keyword evidence="1" id="KW-1133">Transmembrane helix</keyword>
<organism evidence="2 3">
    <name type="scientific">Heterorhabditis bacteriophora</name>
    <name type="common">Entomopathogenic nematode worm</name>
    <dbReference type="NCBI Taxonomy" id="37862"/>
    <lineage>
        <taxon>Eukaryota</taxon>
        <taxon>Metazoa</taxon>
        <taxon>Ecdysozoa</taxon>
        <taxon>Nematoda</taxon>
        <taxon>Chromadorea</taxon>
        <taxon>Rhabditida</taxon>
        <taxon>Rhabditina</taxon>
        <taxon>Rhabditomorpha</taxon>
        <taxon>Strongyloidea</taxon>
        <taxon>Heterorhabditidae</taxon>
        <taxon>Heterorhabditis</taxon>
    </lineage>
</organism>
<feature type="transmembrane region" description="Helical" evidence="1">
    <location>
        <begin position="37"/>
        <end position="55"/>
    </location>
</feature>
<name>A0A1I7XGZ2_HETBA</name>
<evidence type="ECO:0000313" key="2">
    <source>
        <dbReference type="Proteomes" id="UP000095283"/>
    </source>
</evidence>
<accession>A0A1I7XGZ2</accession>